<reference evidence="2 3" key="1">
    <citation type="submission" date="2024-06" db="EMBL/GenBank/DDBJ databases">
        <authorList>
            <person name="Kim D.-U."/>
        </authorList>
    </citation>
    <scope>NUCLEOTIDE SEQUENCE [LARGE SCALE GENOMIC DNA]</scope>
    <source>
        <strain evidence="2 3">KACC15460</strain>
    </source>
</reference>
<proteinExistence type="predicted"/>
<keyword evidence="3" id="KW-1185">Reference proteome</keyword>
<sequence length="60" mass="6416">MILLPLPSPDRLRPGIWLSKGVIDANVDQTSTICVQCTSGQTYNVGMSTGAGVRPLRFAI</sequence>
<evidence type="ECO:0000259" key="1">
    <source>
        <dbReference type="Pfam" id="PF05229"/>
    </source>
</evidence>
<dbReference type="EMBL" id="JBEWSZ010000003">
    <property type="protein sequence ID" value="MET2831334.1"/>
    <property type="molecule type" value="Genomic_DNA"/>
</dbReference>
<feature type="domain" description="Spore coat protein U/FanG" evidence="1">
    <location>
        <begin position="17"/>
        <end position="52"/>
    </location>
</feature>
<comment type="caution">
    <text evidence="2">The sequence shown here is derived from an EMBL/GenBank/DDBJ whole genome shotgun (WGS) entry which is preliminary data.</text>
</comment>
<dbReference type="InterPro" id="IPR007893">
    <property type="entry name" value="Spore_coat_U/FanG"/>
</dbReference>
<keyword evidence="2" id="KW-0946">Virion</keyword>
<evidence type="ECO:0000313" key="3">
    <source>
        <dbReference type="Proteomes" id="UP001548832"/>
    </source>
</evidence>
<name>A0ABV2DN86_9HYPH</name>
<dbReference type="Proteomes" id="UP001548832">
    <property type="component" value="Unassembled WGS sequence"/>
</dbReference>
<accession>A0ABV2DN86</accession>
<dbReference type="Pfam" id="PF05229">
    <property type="entry name" value="SCPU"/>
    <property type="match status" value="1"/>
</dbReference>
<organism evidence="2 3">
    <name type="scientific">Mesorhizobium shangrilense</name>
    <dbReference type="NCBI Taxonomy" id="460060"/>
    <lineage>
        <taxon>Bacteria</taxon>
        <taxon>Pseudomonadati</taxon>
        <taxon>Pseudomonadota</taxon>
        <taxon>Alphaproteobacteria</taxon>
        <taxon>Hyphomicrobiales</taxon>
        <taxon>Phyllobacteriaceae</taxon>
        <taxon>Mesorhizobium</taxon>
    </lineage>
</organism>
<evidence type="ECO:0000313" key="2">
    <source>
        <dbReference type="EMBL" id="MET2831334.1"/>
    </source>
</evidence>
<protein>
    <submittedName>
        <fullName evidence="2">Spore coat protein U domain-containing protein</fullName>
    </submittedName>
</protein>
<keyword evidence="2" id="KW-0167">Capsid protein</keyword>
<gene>
    <name evidence="2" type="ORF">ABVQ20_30750</name>
</gene>